<name>Q0TZ49_PHANO</name>
<sequence>MPILVHRQEQTSQHTANISPALSTLSPRMHCLCKGKYVNTSEPSRSPVMDFANIRMQSDWHGMGISFMASTRTAVGAALCGFQNVNGWPQTFALFGPSLGYSRTVGQRITKSRPYRWIP</sequence>
<evidence type="ECO:0000313" key="2">
    <source>
        <dbReference type="Proteomes" id="UP000001055"/>
    </source>
</evidence>
<dbReference type="RefSeq" id="XP_001805342.1">
    <property type="nucleotide sequence ID" value="XM_001805290.1"/>
</dbReference>
<dbReference type="EMBL" id="CH445360">
    <property type="protein sequence ID" value="EAT77406.1"/>
    <property type="molecule type" value="Genomic_DNA"/>
</dbReference>
<dbReference type="Proteomes" id="UP000001055">
    <property type="component" value="Unassembled WGS sequence"/>
</dbReference>
<evidence type="ECO:0000313" key="1">
    <source>
        <dbReference type="EMBL" id="EAT77406.1"/>
    </source>
</evidence>
<organism evidence="1 2">
    <name type="scientific">Phaeosphaeria nodorum (strain SN15 / ATCC MYA-4574 / FGSC 10173)</name>
    <name type="common">Glume blotch fungus</name>
    <name type="synonym">Parastagonospora nodorum</name>
    <dbReference type="NCBI Taxonomy" id="321614"/>
    <lineage>
        <taxon>Eukaryota</taxon>
        <taxon>Fungi</taxon>
        <taxon>Dikarya</taxon>
        <taxon>Ascomycota</taxon>
        <taxon>Pezizomycotina</taxon>
        <taxon>Dothideomycetes</taxon>
        <taxon>Pleosporomycetidae</taxon>
        <taxon>Pleosporales</taxon>
        <taxon>Pleosporineae</taxon>
        <taxon>Phaeosphaeriaceae</taxon>
        <taxon>Parastagonospora</taxon>
    </lineage>
</organism>
<dbReference type="GeneID" id="5982270"/>
<proteinExistence type="predicted"/>
<dbReference type="AlphaFoldDB" id="Q0TZ49"/>
<accession>Q0TZ49</accession>
<dbReference type="InParanoid" id="Q0TZ49"/>
<reference evidence="2" key="1">
    <citation type="journal article" date="2007" name="Plant Cell">
        <title>Dothideomycete-plant interactions illuminated by genome sequencing and EST analysis of the wheat pathogen Stagonospora nodorum.</title>
        <authorList>
            <person name="Hane J.K."/>
            <person name="Lowe R.G."/>
            <person name="Solomon P.S."/>
            <person name="Tan K.C."/>
            <person name="Schoch C.L."/>
            <person name="Spatafora J.W."/>
            <person name="Crous P.W."/>
            <person name="Kodira C."/>
            <person name="Birren B.W."/>
            <person name="Galagan J.E."/>
            <person name="Torriani S.F."/>
            <person name="McDonald B.A."/>
            <person name="Oliver R.P."/>
        </authorList>
    </citation>
    <scope>NUCLEOTIDE SEQUENCE [LARGE SCALE GENOMIC DNA]</scope>
    <source>
        <strain evidence="2">SN15 / ATCC MYA-4574 / FGSC 10173</strain>
    </source>
</reference>
<gene>
    <name evidence="1" type="ORF">SNOG_15181</name>
</gene>
<dbReference type="KEGG" id="pno:SNOG_15181"/>
<protein>
    <submittedName>
        <fullName evidence="1">Uncharacterized protein</fullName>
    </submittedName>
</protein>